<dbReference type="PANTHER" id="PTHR21600">
    <property type="entry name" value="MITOCHONDRIAL RNA PSEUDOURIDINE SYNTHASE"/>
    <property type="match status" value="1"/>
</dbReference>
<name>A0A0C5VHH8_9GAMM</name>
<evidence type="ECO:0000259" key="2">
    <source>
        <dbReference type="Pfam" id="PF00849"/>
    </source>
</evidence>
<dbReference type="SUPFAM" id="SSF55120">
    <property type="entry name" value="Pseudouridine synthase"/>
    <property type="match status" value="1"/>
</dbReference>
<dbReference type="Proteomes" id="UP000032266">
    <property type="component" value="Chromosome"/>
</dbReference>
<sequence>MNEKKEKPNVANMKIHFSHTDFIVVDKPSGLPVHGDQANNVVDLWRQHLGQEVFPCHRLDKDTSGLLLLALNTEAAAELSQQFFLRKVEKYYFGVSTARPKKSQGKVIGDLKKSRNGNYKLTRELKNPAVTYFFSRGLKPGYRALLFKPLTGQTHQLRVIAKSLGAPLLGDPRYDGNNADRMYLHACYLKFDYQQQSYANWLPPDTGDLFKELLLPEDDPWRHPEQLDWPV</sequence>
<evidence type="ECO:0000313" key="4">
    <source>
        <dbReference type="Proteomes" id="UP000032266"/>
    </source>
</evidence>
<dbReference type="InterPro" id="IPR006224">
    <property type="entry name" value="PsdUridine_synth_RluA-like_CS"/>
</dbReference>
<dbReference type="Pfam" id="PF00849">
    <property type="entry name" value="PseudoU_synth_2"/>
    <property type="match status" value="1"/>
</dbReference>
<dbReference type="GO" id="GO:0009982">
    <property type="term" value="F:pseudouridine synthase activity"/>
    <property type="evidence" value="ECO:0007669"/>
    <property type="project" value="InterPro"/>
</dbReference>
<organism evidence="3 4">
    <name type="scientific">Gynuella sunshinyii YC6258</name>
    <dbReference type="NCBI Taxonomy" id="1445510"/>
    <lineage>
        <taxon>Bacteria</taxon>
        <taxon>Pseudomonadati</taxon>
        <taxon>Pseudomonadota</taxon>
        <taxon>Gammaproteobacteria</taxon>
        <taxon>Oceanospirillales</taxon>
        <taxon>Saccharospirillaceae</taxon>
        <taxon>Gynuella</taxon>
    </lineage>
</organism>
<keyword evidence="4" id="KW-1185">Reference proteome</keyword>
<proteinExistence type="inferred from homology"/>
<feature type="domain" description="Pseudouridine synthase RsuA/RluA-like" evidence="2">
    <location>
        <begin position="21"/>
        <end position="160"/>
    </location>
</feature>
<comment type="similarity">
    <text evidence="1">Belongs to the pseudouridine synthase RluA family.</text>
</comment>
<reference evidence="3 4" key="1">
    <citation type="submission" date="2014-01" db="EMBL/GenBank/DDBJ databases">
        <title>Full genme sequencing of cellulolytic bacterium Gynuella sunshinyii YC6258T gen. nov., sp. nov.</title>
        <authorList>
            <person name="Khan H."/>
            <person name="Chung E.J."/>
            <person name="Chung Y.R."/>
        </authorList>
    </citation>
    <scope>NUCLEOTIDE SEQUENCE [LARGE SCALE GENOMIC DNA]</scope>
    <source>
        <strain evidence="3 4">YC6258</strain>
    </source>
</reference>
<dbReference type="InterPro" id="IPR006145">
    <property type="entry name" value="PsdUridine_synth_RsuA/RluA"/>
</dbReference>
<dbReference type="GO" id="GO:0003723">
    <property type="term" value="F:RNA binding"/>
    <property type="evidence" value="ECO:0007669"/>
    <property type="project" value="InterPro"/>
</dbReference>
<dbReference type="HOGENOM" id="CLU_016902_6_0_6"/>
<dbReference type="GO" id="GO:0140098">
    <property type="term" value="F:catalytic activity, acting on RNA"/>
    <property type="evidence" value="ECO:0007669"/>
    <property type="project" value="UniProtKB-ARBA"/>
</dbReference>
<dbReference type="InterPro" id="IPR020103">
    <property type="entry name" value="PsdUridine_synth_cat_dom_sf"/>
</dbReference>
<dbReference type="EMBL" id="CP007142">
    <property type="protein sequence ID" value="AJQ92768.1"/>
    <property type="molecule type" value="Genomic_DNA"/>
</dbReference>
<evidence type="ECO:0000313" key="3">
    <source>
        <dbReference type="EMBL" id="AJQ92768.1"/>
    </source>
</evidence>
<dbReference type="KEGG" id="gsn:YC6258_00718"/>
<dbReference type="Gene3D" id="3.30.2350.10">
    <property type="entry name" value="Pseudouridine synthase"/>
    <property type="match status" value="1"/>
</dbReference>
<dbReference type="PROSITE" id="PS01129">
    <property type="entry name" value="PSI_RLU"/>
    <property type="match status" value="1"/>
</dbReference>
<dbReference type="AlphaFoldDB" id="A0A0C5VHH8"/>
<evidence type="ECO:0000256" key="1">
    <source>
        <dbReference type="ARBA" id="ARBA00010876"/>
    </source>
</evidence>
<dbReference type="STRING" id="1445510.YC6258_00718"/>
<gene>
    <name evidence="3" type="ORF">YC6258_00718</name>
</gene>
<protein>
    <submittedName>
        <fullName evidence="3">Pseudouridylate synthase, 23S RNA-specific</fullName>
    </submittedName>
</protein>
<dbReference type="CDD" id="cd02869">
    <property type="entry name" value="PseudoU_synth_RluA_like"/>
    <property type="match status" value="1"/>
</dbReference>
<dbReference type="OrthoDB" id="9807829at2"/>
<dbReference type="InterPro" id="IPR050188">
    <property type="entry name" value="RluA_PseudoU_synthase"/>
</dbReference>
<dbReference type="GO" id="GO:0000455">
    <property type="term" value="P:enzyme-directed rRNA pseudouridine synthesis"/>
    <property type="evidence" value="ECO:0007669"/>
    <property type="project" value="TreeGrafter"/>
</dbReference>
<accession>A0A0C5VHH8</accession>
<dbReference type="PANTHER" id="PTHR21600:SF87">
    <property type="entry name" value="RNA PSEUDOURIDYLATE SYNTHASE DOMAIN-CONTAINING PROTEIN 1"/>
    <property type="match status" value="1"/>
</dbReference>